<keyword evidence="5" id="KW-1185">Reference proteome</keyword>
<gene>
    <name evidence="3" type="ORF">BJG266_LOCUS27931</name>
    <name evidence="4" type="ORF">QVE165_LOCUS50788</name>
</gene>
<dbReference type="PANTHER" id="PTHR47585">
    <property type="match status" value="1"/>
</dbReference>
<dbReference type="Pfam" id="PF23544">
    <property type="entry name" value="AtuA_ferredoxin"/>
    <property type="match status" value="1"/>
</dbReference>
<evidence type="ECO:0000313" key="5">
    <source>
        <dbReference type="Proteomes" id="UP000663832"/>
    </source>
</evidence>
<evidence type="ECO:0000259" key="2">
    <source>
        <dbReference type="Pfam" id="PF23544"/>
    </source>
</evidence>
<organism evidence="3 6">
    <name type="scientific">Adineta steineri</name>
    <dbReference type="NCBI Taxonomy" id="433720"/>
    <lineage>
        <taxon>Eukaryota</taxon>
        <taxon>Metazoa</taxon>
        <taxon>Spiralia</taxon>
        <taxon>Gnathifera</taxon>
        <taxon>Rotifera</taxon>
        <taxon>Eurotatoria</taxon>
        <taxon>Bdelloidea</taxon>
        <taxon>Adinetida</taxon>
        <taxon>Adinetidae</taxon>
        <taxon>Adineta</taxon>
    </lineage>
</organism>
<reference evidence="3" key="1">
    <citation type="submission" date="2021-02" db="EMBL/GenBank/DDBJ databases">
        <authorList>
            <person name="Nowell W R."/>
        </authorList>
    </citation>
    <scope>NUCLEOTIDE SEQUENCE</scope>
</reference>
<dbReference type="AlphaFoldDB" id="A0A814XT52"/>
<evidence type="ECO:0000313" key="6">
    <source>
        <dbReference type="Proteomes" id="UP000663877"/>
    </source>
</evidence>
<dbReference type="PANTHER" id="PTHR47585:SF1">
    <property type="entry name" value="DUF1446 DOMAIN-CONTAINING PROTEIN"/>
    <property type="match status" value="1"/>
</dbReference>
<dbReference type="InterPro" id="IPR056362">
    <property type="entry name" value="AtuA-like_ferredoxin_dom"/>
</dbReference>
<sequence length="627" mass="69553">MNQQKRPIRIGNVSGAMFDPGYHMYNQAVSGPIDALTGDYLAELTIAANAAAYHAGKHPGWEKTAEDGLLQTLEIIANKNIKVVINGGALNPSGLAQKIAATVMEKQLNLKIAYITGDDVLSSVEKYLDPKYGLKHLDGDNNNVEFVKDTDTFLTDPNRQIVTANAYLGSRGIQAALKANADIIICGRVADASPVIGLAAWWHDWNETNFDALAGAFVAGHLIECSSYITGCNFCDFDRYPIEKLINVGLPIAEVAHDGSCIITKHESLNGIVNVDTVKCQLLYELQGNIYVNSDVTADLTNIKITQEDLNRVYVTGAKGHPPPPTTKLAIFYMGGYQCELTVNATGRNAHTKFAFYKRQIQHALKEAGTLDKFDILDFQFYAKPEDNPRSQQNGTSYMRIFAQAKTEAIVGGLATAFGQYLMQHYSGMHWTNDMRTMVPKQFLGYYPGVLAQSELKETAVLLDNTGKIEQIIDAGHVSVVEVLGARENYDPKDAIDLSKFGPTIKVPVDTVILGRSGDKGGNVNLGLFVHEADEYEWFRSYFTRERLQELIGDDWKKSYFIERVEMPHIYAIHYVVYGILGRGVSSSIILDNLGKGFADYIRSKHIDIPEKFVRRYDGKTYDNEIT</sequence>
<name>A0A814XT52_9BILA</name>
<feature type="domain" description="Acyclic terpene utilisation N-terminal" evidence="1">
    <location>
        <begin position="8"/>
        <end position="460"/>
    </location>
</feature>
<evidence type="ECO:0000313" key="3">
    <source>
        <dbReference type="EMBL" id="CAF1220099.1"/>
    </source>
</evidence>
<dbReference type="Pfam" id="PF07287">
    <property type="entry name" value="AtuA"/>
    <property type="match status" value="1"/>
</dbReference>
<evidence type="ECO:0000259" key="1">
    <source>
        <dbReference type="Pfam" id="PF07287"/>
    </source>
</evidence>
<protein>
    <recommendedName>
        <fullName evidence="7">DUF1446 domain-containing protein</fullName>
    </recommendedName>
</protein>
<accession>A0A814XT52</accession>
<dbReference type="EMBL" id="CAJNOM010001031">
    <property type="protein sequence ID" value="CAF1587194.1"/>
    <property type="molecule type" value="Genomic_DNA"/>
</dbReference>
<proteinExistence type="predicted"/>
<evidence type="ECO:0000313" key="4">
    <source>
        <dbReference type="EMBL" id="CAF1587194.1"/>
    </source>
</evidence>
<dbReference type="InterPro" id="IPR010839">
    <property type="entry name" value="AtuA_N"/>
</dbReference>
<comment type="caution">
    <text evidence="3">The sequence shown here is derived from an EMBL/GenBank/DDBJ whole genome shotgun (WGS) entry which is preliminary data.</text>
</comment>
<dbReference type="OrthoDB" id="9978146at2759"/>
<feature type="domain" description="AtuA-like ferredoxin-fold" evidence="2">
    <location>
        <begin position="508"/>
        <end position="607"/>
    </location>
</feature>
<dbReference type="EMBL" id="CAJNOI010000272">
    <property type="protein sequence ID" value="CAF1220099.1"/>
    <property type="molecule type" value="Genomic_DNA"/>
</dbReference>
<dbReference type="Proteomes" id="UP000663877">
    <property type="component" value="Unassembled WGS sequence"/>
</dbReference>
<dbReference type="Proteomes" id="UP000663832">
    <property type="component" value="Unassembled WGS sequence"/>
</dbReference>
<evidence type="ECO:0008006" key="7">
    <source>
        <dbReference type="Google" id="ProtNLM"/>
    </source>
</evidence>